<proteinExistence type="inferred from homology"/>
<dbReference type="GO" id="GO:0005737">
    <property type="term" value="C:cytoplasm"/>
    <property type="evidence" value="ECO:0007669"/>
    <property type="project" value="UniProtKB-SubCell"/>
</dbReference>
<comment type="pathway">
    <text evidence="3">Carbohydrate biosynthesis; gluconeogenesis.</text>
</comment>
<sequence>MAPLKNKNPWVETPLIESTPLSKAAGWLVYPKASITHQKTSKNLTPNKNSRIFLKLDNLQLSGSFKARGIGYLMQSALSASPNPSTVHFFSSSGGNAGLAAVHSAVKLERPCTVVVPLTTKPMMQEKMRAAGASNVLQHGASWQEADDYLQNVVIKTAIKRGEDCVYVPPFDHPDIWKGHSSLIDEISDQLSQLTGEDNTAPDVLACSVGGGGLFNGIMEGVSRHSWHNTKILAVETKGADSLAESVRQKSHITLPAITSQATTLGAKKVSARTFELAMQNSEQVKTVVLSDEEAMMGAWRLAEDERLLVELSCSVTVSLCYGDRLEKALQRPVSKDDRVVIIVCGGSNVTIDMVSQWKKDSANVDAEPDELEQP</sequence>
<protein>
    <recommendedName>
        <fullName evidence="5">L-serine ammonia-lyase</fullName>
        <ecNumber evidence="5">4.3.1.17</ecNumber>
    </recommendedName>
</protein>
<dbReference type="EMBL" id="CAINUL010000001">
    <property type="protein sequence ID" value="CAD0105946.1"/>
    <property type="molecule type" value="Genomic_DNA"/>
</dbReference>
<evidence type="ECO:0000256" key="8">
    <source>
        <dbReference type="ARBA" id="ARBA00022898"/>
    </source>
</evidence>
<dbReference type="Gene3D" id="3.40.50.1100">
    <property type="match status" value="2"/>
</dbReference>
<dbReference type="FunFam" id="3.40.50.1100:FF:000040">
    <property type="entry name" value="L-serine dehydratase, putative"/>
    <property type="match status" value="1"/>
</dbReference>
<dbReference type="GO" id="GO:0006565">
    <property type="term" value="P:L-serine catabolic process"/>
    <property type="evidence" value="ECO:0007669"/>
    <property type="project" value="TreeGrafter"/>
</dbReference>
<dbReference type="GO" id="GO:0006567">
    <property type="term" value="P:L-threonine catabolic process"/>
    <property type="evidence" value="ECO:0007669"/>
    <property type="project" value="TreeGrafter"/>
</dbReference>
<dbReference type="EC" id="4.3.1.17" evidence="5"/>
<dbReference type="InterPro" id="IPR036052">
    <property type="entry name" value="TrpB-like_PALP_sf"/>
</dbReference>
<evidence type="ECO:0000313" key="12">
    <source>
        <dbReference type="EMBL" id="CAD0105946.1"/>
    </source>
</evidence>
<evidence type="ECO:0000256" key="2">
    <source>
        <dbReference type="ARBA" id="ARBA00004496"/>
    </source>
</evidence>
<keyword evidence="9" id="KW-0456">Lyase</keyword>
<dbReference type="PANTHER" id="PTHR48078:SF2">
    <property type="entry name" value="CATABOLIC L-SERINE_THREONINE DEHYDRATASE"/>
    <property type="match status" value="1"/>
</dbReference>
<evidence type="ECO:0000256" key="3">
    <source>
        <dbReference type="ARBA" id="ARBA00004742"/>
    </source>
</evidence>
<dbReference type="InterPro" id="IPR050147">
    <property type="entry name" value="Ser/Thr_Dehydratase"/>
</dbReference>
<evidence type="ECO:0000313" key="13">
    <source>
        <dbReference type="Proteomes" id="UP000745764"/>
    </source>
</evidence>
<gene>
    <name evidence="12" type="ORF">AWRI4620_LOCUS201</name>
</gene>
<evidence type="ECO:0000256" key="1">
    <source>
        <dbReference type="ARBA" id="ARBA00001933"/>
    </source>
</evidence>
<dbReference type="GO" id="GO:0006094">
    <property type="term" value="P:gluconeogenesis"/>
    <property type="evidence" value="ECO:0007669"/>
    <property type="project" value="UniProtKB-KW"/>
</dbReference>
<dbReference type="Pfam" id="PF00291">
    <property type="entry name" value="PALP"/>
    <property type="match status" value="1"/>
</dbReference>
<organism evidence="12 13">
    <name type="scientific">Aureobasidium uvarum</name>
    <dbReference type="NCBI Taxonomy" id="2773716"/>
    <lineage>
        <taxon>Eukaryota</taxon>
        <taxon>Fungi</taxon>
        <taxon>Dikarya</taxon>
        <taxon>Ascomycota</taxon>
        <taxon>Pezizomycotina</taxon>
        <taxon>Dothideomycetes</taxon>
        <taxon>Dothideomycetidae</taxon>
        <taxon>Dothideales</taxon>
        <taxon>Saccotheciaceae</taxon>
        <taxon>Aureobasidium</taxon>
    </lineage>
</organism>
<dbReference type="Proteomes" id="UP000745764">
    <property type="component" value="Unassembled WGS sequence"/>
</dbReference>
<dbReference type="PROSITE" id="PS00165">
    <property type="entry name" value="DEHYDRATASE_SER_THR"/>
    <property type="match status" value="1"/>
</dbReference>
<evidence type="ECO:0000256" key="9">
    <source>
        <dbReference type="ARBA" id="ARBA00023239"/>
    </source>
</evidence>
<dbReference type="InterPro" id="IPR001926">
    <property type="entry name" value="TrpB-like_PALP"/>
</dbReference>
<dbReference type="GO" id="GO:0009097">
    <property type="term" value="P:isoleucine biosynthetic process"/>
    <property type="evidence" value="ECO:0007669"/>
    <property type="project" value="TreeGrafter"/>
</dbReference>
<evidence type="ECO:0000256" key="7">
    <source>
        <dbReference type="ARBA" id="ARBA00022490"/>
    </source>
</evidence>
<comment type="similarity">
    <text evidence="4">Belongs to the serine/threonine dehydratase family.</text>
</comment>
<dbReference type="PANTHER" id="PTHR48078">
    <property type="entry name" value="THREONINE DEHYDRATASE, MITOCHONDRIAL-RELATED"/>
    <property type="match status" value="1"/>
</dbReference>
<dbReference type="InterPro" id="IPR000634">
    <property type="entry name" value="Ser/Thr_deHydtase_PyrdxlP-BS"/>
</dbReference>
<keyword evidence="13" id="KW-1185">Reference proteome</keyword>
<dbReference type="AlphaFoldDB" id="A0A9N8K6M4"/>
<evidence type="ECO:0000256" key="6">
    <source>
        <dbReference type="ARBA" id="ARBA00022432"/>
    </source>
</evidence>
<name>A0A9N8K6M4_9PEZI</name>
<keyword evidence="8" id="KW-0663">Pyridoxal phosphate</keyword>
<evidence type="ECO:0000256" key="5">
    <source>
        <dbReference type="ARBA" id="ARBA00012093"/>
    </source>
</evidence>
<comment type="subcellular location">
    <subcellularLocation>
        <location evidence="2">Cytoplasm</location>
    </subcellularLocation>
</comment>
<accession>A0A9N8K6M4</accession>
<comment type="cofactor">
    <cofactor evidence="1">
        <name>pyridoxal 5'-phosphate</name>
        <dbReference type="ChEBI" id="CHEBI:597326"/>
    </cofactor>
</comment>
<dbReference type="OrthoDB" id="7773036at2759"/>
<reference evidence="12" key="1">
    <citation type="submission" date="2020-06" db="EMBL/GenBank/DDBJ databases">
        <authorList>
            <person name="Onetto C."/>
        </authorList>
    </citation>
    <scope>NUCLEOTIDE SEQUENCE</scope>
</reference>
<comment type="caution">
    <text evidence="12">The sequence shown here is derived from an EMBL/GenBank/DDBJ whole genome shotgun (WGS) entry which is preliminary data.</text>
</comment>
<evidence type="ECO:0000256" key="10">
    <source>
        <dbReference type="ARBA" id="ARBA00049406"/>
    </source>
</evidence>
<dbReference type="SUPFAM" id="SSF53686">
    <property type="entry name" value="Tryptophan synthase beta subunit-like PLP-dependent enzymes"/>
    <property type="match status" value="1"/>
</dbReference>
<dbReference type="GO" id="GO:0030170">
    <property type="term" value="F:pyridoxal phosphate binding"/>
    <property type="evidence" value="ECO:0007669"/>
    <property type="project" value="InterPro"/>
</dbReference>
<keyword evidence="6" id="KW-0312">Gluconeogenesis</keyword>
<evidence type="ECO:0000259" key="11">
    <source>
        <dbReference type="Pfam" id="PF00291"/>
    </source>
</evidence>
<feature type="domain" description="Tryptophan synthase beta chain-like PALP" evidence="11">
    <location>
        <begin position="41"/>
        <end position="346"/>
    </location>
</feature>
<dbReference type="GO" id="GO:0004794">
    <property type="term" value="F:threonine deaminase activity"/>
    <property type="evidence" value="ECO:0007669"/>
    <property type="project" value="TreeGrafter"/>
</dbReference>
<dbReference type="GO" id="GO:0003941">
    <property type="term" value="F:L-serine ammonia-lyase activity"/>
    <property type="evidence" value="ECO:0007669"/>
    <property type="project" value="UniProtKB-EC"/>
</dbReference>
<comment type="catalytic activity">
    <reaction evidence="10">
        <text>L-serine = pyruvate + NH4(+)</text>
        <dbReference type="Rhea" id="RHEA:19169"/>
        <dbReference type="ChEBI" id="CHEBI:15361"/>
        <dbReference type="ChEBI" id="CHEBI:28938"/>
        <dbReference type="ChEBI" id="CHEBI:33384"/>
        <dbReference type="EC" id="4.3.1.17"/>
    </reaction>
</comment>
<evidence type="ECO:0000256" key="4">
    <source>
        <dbReference type="ARBA" id="ARBA00010869"/>
    </source>
</evidence>
<keyword evidence="7" id="KW-0963">Cytoplasm</keyword>